<sequence length="172" mass="18285">MNNKTKLLVLNGLMIALVCIATMVIQIPIPMTDGYVNIGDSIIFVTSILFGPISGMIAGGLGSASADILTGYSHWALFTLLIKGFEGYIVGTIVKKNANLVKNILATLFGVVIMVVGYLLAGTFLQGSFIIALGSVLSNMLQGIISMIIGIPIASYLITVKYVKSFKQTYSN</sequence>
<evidence type="ECO:0000256" key="3">
    <source>
        <dbReference type="SAM" id="Phobius"/>
    </source>
</evidence>
<dbReference type="InterPro" id="IPR009825">
    <property type="entry name" value="ECF_substrate-spec-like"/>
</dbReference>
<dbReference type="GeneID" id="82204881"/>
<gene>
    <name evidence="4" type="ORF">CRIB_701</name>
</gene>
<evidence type="ECO:0000313" key="4">
    <source>
        <dbReference type="EMBL" id="CED93453.1"/>
    </source>
</evidence>
<dbReference type="EMBL" id="LN555523">
    <property type="protein sequence ID" value="CED93453.1"/>
    <property type="molecule type" value="Genomic_DNA"/>
</dbReference>
<keyword evidence="3" id="KW-0472">Membrane</keyword>
<dbReference type="PANTHER" id="PTHR37815:SF3">
    <property type="entry name" value="UPF0397 PROTEIN SPR0429"/>
    <property type="match status" value="1"/>
</dbReference>
<dbReference type="AlphaFoldDB" id="A0A1V1HZX7"/>
<name>A0A1V1HZX7_9FIRM</name>
<dbReference type="Pfam" id="PF07155">
    <property type="entry name" value="ECF-ribofla_trS"/>
    <property type="match status" value="1"/>
</dbReference>
<keyword evidence="5" id="KW-1185">Reference proteome</keyword>
<proteinExistence type="predicted"/>
<organism evidence="4 5">
    <name type="scientific">Romboutsia ilealis</name>
    <dbReference type="NCBI Taxonomy" id="1115758"/>
    <lineage>
        <taxon>Bacteria</taxon>
        <taxon>Bacillati</taxon>
        <taxon>Bacillota</taxon>
        <taxon>Clostridia</taxon>
        <taxon>Peptostreptococcales</taxon>
        <taxon>Peptostreptococcaceae</taxon>
        <taxon>Romboutsia</taxon>
    </lineage>
</organism>
<dbReference type="Proteomes" id="UP000245622">
    <property type="component" value="Chromosome 1"/>
</dbReference>
<feature type="transmembrane region" description="Helical" evidence="3">
    <location>
        <begin position="7"/>
        <end position="29"/>
    </location>
</feature>
<feature type="transmembrane region" description="Helical" evidence="3">
    <location>
        <begin position="104"/>
        <end position="137"/>
    </location>
</feature>
<keyword evidence="2 3" id="KW-1133">Transmembrane helix</keyword>
<keyword evidence="1 3" id="KW-0812">Transmembrane</keyword>
<feature type="transmembrane region" description="Helical" evidence="3">
    <location>
        <begin position="143"/>
        <end position="163"/>
    </location>
</feature>
<dbReference type="KEGG" id="ril:CRIB_701"/>
<dbReference type="Gene3D" id="1.10.1760.20">
    <property type="match status" value="1"/>
</dbReference>
<accession>A0A1V1HZX7</accession>
<reference evidence="4 5" key="1">
    <citation type="submission" date="2014-04" db="EMBL/GenBank/DDBJ databases">
        <authorList>
            <person name="Hornung B.V."/>
        </authorList>
    </citation>
    <scope>NUCLEOTIDE SEQUENCE [LARGE SCALE GENOMIC DNA]</scope>
    <source>
        <strain evidence="4 5">CRIB</strain>
    </source>
</reference>
<dbReference type="GO" id="GO:0016020">
    <property type="term" value="C:membrane"/>
    <property type="evidence" value="ECO:0007669"/>
    <property type="project" value="InterPro"/>
</dbReference>
<feature type="transmembrane region" description="Helical" evidence="3">
    <location>
        <begin position="41"/>
        <end position="61"/>
    </location>
</feature>
<dbReference type="PANTHER" id="PTHR37815">
    <property type="entry name" value="UPF0397 PROTEIN BC_2624-RELATED"/>
    <property type="match status" value="1"/>
</dbReference>
<evidence type="ECO:0000256" key="2">
    <source>
        <dbReference type="ARBA" id="ARBA00022989"/>
    </source>
</evidence>
<dbReference type="RefSeq" id="WP_180703166.1">
    <property type="nucleotide sequence ID" value="NZ_LN555523.1"/>
</dbReference>
<evidence type="ECO:0000256" key="1">
    <source>
        <dbReference type="ARBA" id="ARBA00022692"/>
    </source>
</evidence>
<protein>
    <submittedName>
        <fullName evidence="4">ECF-type riboflavin transporter, S component</fullName>
    </submittedName>
</protein>
<evidence type="ECO:0000313" key="5">
    <source>
        <dbReference type="Proteomes" id="UP000245622"/>
    </source>
</evidence>